<dbReference type="Proteomes" id="UP000481109">
    <property type="component" value="Unassembled WGS sequence"/>
</dbReference>
<dbReference type="SUPFAM" id="SSF53927">
    <property type="entry name" value="Cytidine deaminase-like"/>
    <property type="match status" value="1"/>
</dbReference>
<dbReference type="PROSITE" id="PS51747">
    <property type="entry name" value="CYT_DCMP_DEAMINASES_2"/>
    <property type="match status" value="1"/>
</dbReference>
<protein>
    <submittedName>
        <fullName evidence="2">Nucleoside deaminase</fullName>
    </submittedName>
</protein>
<dbReference type="AlphaFoldDB" id="A0A6G4XT84"/>
<proteinExistence type="predicted"/>
<feature type="domain" description="CMP/dCMP-type deaminase" evidence="1">
    <location>
        <begin position="10"/>
        <end position="128"/>
    </location>
</feature>
<dbReference type="PANTHER" id="PTHR11079">
    <property type="entry name" value="CYTOSINE DEAMINASE FAMILY MEMBER"/>
    <property type="match status" value="1"/>
</dbReference>
<accession>A0A6G4XT84</accession>
<dbReference type="Gene3D" id="3.40.140.10">
    <property type="entry name" value="Cytidine Deaminase, domain 2"/>
    <property type="match status" value="1"/>
</dbReference>
<organism evidence="2 3">
    <name type="scientific">Streptomyces mesophilus</name>
    <dbReference type="NCBI Taxonomy" id="1775132"/>
    <lineage>
        <taxon>Bacteria</taxon>
        <taxon>Bacillati</taxon>
        <taxon>Actinomycetota</taxon>
        <taxon>Actinomycetes</taxon>
        <taxon>Kitasatosporales</taxon>
        <taxon>Streptomycetaceae</taxon>
        <taxon>Streptomyces</taxon>
    </lineage>
</organism>
<name>A0A6G4XT84_9ACTN</name>
<dbReference type="InterPro" id="IPR016193">
    <property type="entry name" value="Cytidine_deaminase-like"/>
</dbReference>
<dbReference type="PANTHER" id="PTHR11079:SF162">
    <property type="entry name" value="RIBOFLAVIN BIOSYNTHESIS PROTEIN PYRD, CHLOROPLASTIC"/>
    <property type="match status" value="1"/>
</dbReference>
<dbReference type="GO" id="GO:0003824">
    <property type="term" value="F:catalytic activity"/>
    <property type="evidence" value="ECO:0007669"/>
    <property type="project" value="InterPro"/>
</dbReference>
<dbReference type="CDD" id="cd01285">
    <property type="entry name" value="nucleoside_deaminase"/>
    <property type="match status" value="1"/>
</dbReference>
<reference evidence="2 3" key="1">
    <citation type="submission" date="2020-02" db="EMBL/GenBank/DDBJ databases">
        <title>Whole-genome analyses of novel actinobacteria.</title>
        <authorList>
            <person name="Sahin N."/>
            <person name="Tokatli A."/>
        </authorList>
    </citation>
    <scope>NUCLEOTIDE SEQUENCE [LARGE SCALE GENOMIC DNA]</scope>
    <source>
        <strain evidence="2 3">YC504</strain>
    </source>
</reference>
<dbReference type="RefSeq" id="WP_165336077.1">
    <property type="nucleotide sequence ID" value="NZ_JAAKZW010000237.1"/>
</dbReference>
<dbReference type="Pfam" id="PF00383">
    <property type="entry name" value="dCMP_cyt_deam_1"/>
    <property type="match status" value="1"/>
</dbReference>
<sequence>MADDFTTAWQALDPAARRCLELAHTSLRSGGLACGAVLTDASGAIVAEGRNRAYDRPGGTDPLQGTPLAHAETNALARARTEWDLATHTLWSSLEPCAMCTAAAEFTGVGTVRYVARDPWAVAGELPVSPGQPLNSPVWAVSSALLFLRSAYELRGPDAEVLRENERRAPKVVRLVADPEFVRAGEAGELFAALWSRIREAAGAAG</sequence>
<comment type="caution">
    <text evidence="2">The sequence shown here is derived from an EMBL/GenBank/DDBJ whole genome shotgun (WGS) entry which is preliminary data.</text>
</comment>
<evidence type="ECO:0000313" key="2">
    <source>
        <dbReference type="EMBL" id="NGO80658.1"/>
    </source>
</evidence>
<evidence type="ECO:0000259" key="1">
    <source>
        <dbReference type="PROSITE" id="PS51747"/>
    </source>
</evidence>
<dbReference type="InterPro" id="IPR002125">
    <property type="entry name" value="CMP_dCMP_dom"/>
</dbReference>
<evidence type="ECO:0000313" key="3">
    <source>
        <dbReference type="Proteomes" id="UP000481109"/>
    </source>
</evidence>
<gene>
    <name evidence="2" type="ORF">G6045_34125</name>
</gene>
<keyword evidence="3" id="KW-1185">Reference proteome</keyword>
<dbReference type="EMBL" id="JAAKZW010000237">
    <property type="protein sequence ID" value="NGO80658.1"/>
    <property type="molecule type" value="Genomic_DNA"/>
</dbReference>